<keyword evidence="2" id="KW-1185">Reference proteome</keyword>
<evidence type="ECO:0000313" key="2">
    <source>
        <dbReference type="Proteomes" id="UP000198211"/>
    </source>
</evidence>
<dbReference type="Proteomes" id="UP000198211">
    <property type="component" value="Unassembled WGS sequence"/>
</dbReference>
<protein>
    <submittedName>
        <fullName evidence="1">Uncharacterized protein</fullName>
    </submittedName>
</protein>
<sequence length="78" mass="8938">QLPRSKIHWALNEESSLACWAPPRKDRLEVMSACACWVVAVLRTRLTYPCNWIGAGLVEGRLKTECYLCHLQRVVALR</sequence>
<accession>A0A225UQS7</accession>
<proteinExistence type="predicted"/>
<dbReference type="EMBL" id="NBNE01013118">
    <property type="protein sequence ID" value="OWY95300.1"/>
    <property type="molecule type" value="Genomic_DNA"/>
</dbReference>
<gene>
    <name evidence="1" type="ORF">PHMEG_00034730</name>
</gene>
<feature type="non-terminal residue" evidence="1">
    <location>
        <position position="1"/>
    </location>
</feature>
<organism evidence="1 2">
    <name type="scientific">Phytophthora megakarya</name>
    <dbReference type="NCBI Taxonomy" id="4795"/>
    <lineage>
        <taxon>Eukaryota</taxon>
        <taxon>Sar</taxon>
        <taxon>Stramenopiles</taxon>
        <taxon>Oomycota</taxon>
        <taxon>Peronosporomycetes</taxon>
        <taxon>Peronosporales</taxon>
        <taxon>Peronosporaceae</taxon>
        <taxon>Phytophthora</taxon>
    </lineage>
</organism>
<evidence type="ECO:0000313" key="1">
    <source>
        <dbReference type="EMBL" id="OWY95300.1"/>
    </source>
</evidence>
<dbReference type="AlphaFoldDB" id="A0A225UQS7"/>
<reference evidence="2" key="1">
    <citation type="submission" date="2017-03" db="EMBL/GenBank/DDBJ databases">
        <title>Phytopthora megakarya and P. palmivora, two closely related causual agents of cacao black pod achieved similar genome size and gene model numbers by different mechanisms.</title>
        <authorList>
            <person name="Ali S."/>
            <person name="Shao J."/>
            <person name="Larry D.J."/>
            <person name="Kronmiller B."/>
            <person name="Shen D."/>
            <person name="Strem M.D."/>
            <person name="Melnick R.L."/>
            <person name="Guiltinan M.J."/>
            <person name="Tyler B.M."/>
            <person name="Meinhardt L.W."/>
            <person name="Bailey B.A."/>
        </authorList>
    </citation>
    <scope>NUCLEOTIDE SEQUENCE [LARGE SCALE GENOMIC DNA]</scope>
    <source>
        <strain evidence="2">zdho120</strain>
    </source>
</reference>
<comment type="caution">
    <text evidence="1">The sequence shown here is derived from an EMBL/GenBank/DDBJ whole genome shotgun (WGS) entry which is preliminary data.</text>
</comment>
<name>A0A225UQS7_9STRA</name>